<dbReference type="Gene3D" id="1.20.1560.10">
    <property type="entry name" value="ABC transporter type 1, transmembrane domain"/>
    <property type="match status" value="4"/>
</dbReference>
<gene>
    <name evidence="15" type="ORF">NP493_160g03002</name>
</gene>
<dbReference type="Pfam" id="PF00664">
    <property type="entry name" value="ABC_membrane"/>
    <property type="match status" value="4"/>
</dbReference>
<keyword evidence="16" id="KW-1185">Reference proteome</keyword>
<comment type="similarity">
    <text evidence="2">Belongs to the ABC transporter superfamily. ABCC family. Conjugate transporter (TC 3.A.1.208) subfamily.</text>
</comment>
<keyword evidence="5" id="KW-0677">Repeat</keyword>
<feature type="domain" description="ABC transmembrane type-1" evidence="14">
    <location>
        <begin position="176"/>
        <end position="280"/>
    </location>
</feature>
<evidence type="ECO:0000313" key="16">
    <source>
        <dbReference type="Proteomes" id="UP001209878"/>
    </source>
</evidence>
<dbReference type="EMBL" id="JAODUO010000160">
    <property type="protein sequence ID" value="KAK2187607.1"/>
    <property type="molecule type" value="Genomic_DNA"/>
</dbReference>
<keyword evidence="6" id="KW-0547">Nucleotide-binding</keyword>
<evidence type="ECO:0000256" key="1">
    <source>
        <dbReference type="ARBA" id="ARBA00004128"/>
    </source>
</evidence>
<dbReference type="GO" id="GO:0016887">
    <property type="term" value="F:ATP hydrolysis activity"/>
    <property type="evidence" value="ECO:0007669"/>
    <property type="project" value="InterPro"/>
</dbReference>
<protein>
    <recommendedName>
        <fullName evidence="10">ABC-type glutathione-S-conjugate transporter</fullName>
        <ecNumber evidence="10">7.6.2.3</ecNumber>
    </recommendedName>
</protein>
<comment type="catalytic activity">
    <reaction evidence="11">
        <text>leukotriene C4(in) + ATP + H2O = leukotriene C4(out) + ADP + phosphate + H(+)</text>
        <dbReference type="Rhea" id="RHEA:38963"/>
        <dbReference type="ChEBI" id="CHEBI:15377"/>
        <dbReference type="ChEBI" id="CHEBI:15378"/>
        <dbReference type="ChEBI" id="CHEBI:30616"/>
        <dbReference type="ChEBI" id="CHEBI:43474"/>
        <dbReference type="ChEBI" id="CHEBI:57973"/>
        <dbReference type="ChEBI" id="CHEBI:456216"/>
    </reaction>
    <physiologicalReaction direction="left-to-right" evidence="11">
        <dbReference type="Rhea" id="RHEA:38964"/>
    </physiologicalReaction>
</comment>
<feature type="domain" description="ABC transmembrane type-1" evidence="14">
    <location>
        <begin position="466"/>
        <end position="694"/>
    </location>
</feature>
<evidence type="ECO:0000313" key="15">
    <source>
        <dbReference type="EMBL" id="KAK2187607.1"/>
    </source>
</evidence>
<feature type="transmembrane region" description="Helical" evidence="12">
    <location>
        <begin position="60"/>
        <end position="80"/>
    </location>
</feature>
<dbReference type="SUPFAM" id="SSF90123">
    <property type="entry name" value="ABC transporter transmembrane region"/>
    <property type="match status" value="4"/>
</dbReference>
<organism evidence="15 16">
    <name type="scientific">Ridgeia piscesae</name>
    <name type="common">Tubeworm</name>
    <dbReference type="NCBI Taxonomy" id="27915"/>
    <lineage>
        <taxon>Eukaryota</taxon>
        <taxon>Metazoa</taxon>
        <taxon>Spiralia</taxon>
        <taxon>Lophotrochozoa</taxon>
        <taxon>Annelida</taxon>
        <taxon>Polychaeta</taxon>
        <taxon>Sedentaria</taxon>
        <taxon>Canalipalpata</taxon>
        <taxon>Sabellida</taxon>
        <taxon>Siboglinidae</taxon>
        <taxon>Ridgeia</taxon>
    </lineage>
</organism>
<evidence type="ECO:0000256" key="7">
    <source>
        <dbReference type="ARBA" id="ARBA00022840"/>
    </source>
</evidence>
<dbReference type="PROSITE" id="PS00211">
    <property type="entry name" value="ABC_TRANSPORTER_1"/>
    <property type="match status" value="1"/>
</dbReference>
<dbReference type="PROSITE" id="PS50893">
    <property type="entry name" value="ABC_TRANSPORTER_2"/>
    <property type="match status" value="1"/>
</dbReference>
<feature type="transmembrane region" description="Helical" evidence="12">
    <location>
        <begin position="640"/>
        <end position="661"/>
    </location>
</feature>
<comment type="subcellular location">
    <subcellularLocation>
        <location evidence="1">Vacuole membrane</location>
        <topology evidence="1">Multi-pass membrane protein</topology>
    </subcellularLocation>
</comment>
<dbReference type="InterPro" id="IPR027417">
    <property type="entry name" value="P-loop_NTPase"/>
</dbReference>
<dbReference type="InterPro" id="IPR036640">
    <property type="entry name" value="ABC1_TM_sf"/>
</dbReference>
<feature type="transmembrane region" description="Helical" evidence="12">
    <location>
        <begin position="668"/>
        <end position="686"/>
    </location>
</feature>
<dbReference type="InterPro" id="IPR050173">
    <property type="entry name" value="ABC_transporter_C-like"/>
</dbReference>
<dbReference type="PROSITE" id="PS50929">
    <property type="entry name" value="ABC_TM1F"/>
    <property type="match status" value="4"/>
</dbReference>
<evidence type="ECO:0000259" key="13">
    <source>
        <dbReference type="PROSITE" id="PS50893"/>
    </source>
</evidence>
<proteinExistence type="inferred from homology"/>
<dbReference type="PANTHER" id="PTHR24223">
    <property type="entry name" value="ATP-BINDING CASSETTE SUB-FAMILY C"/>
    <property type="match status" value="1"/>
</dbReference>
<dbReference type="GO" id="GO:0005524">
    <property type="term" value="F:ATP binding"/>
    <property type="evidence" value="ECO:0007669"/>
    <property type="project" value="UniProtKB-KW"/>
</dbReference>
<evidence type="ECO:0000256" key="9">
    <source>
        <dbReference type="ARBA" id="ARBA00023136"/>
    </source>
</evidence>
<dbReference type="FunFam" id="3.40.50.300:FF:000074">
    <property type="entry name" value="Multidrug resistance-associated protein 5 isoform 1"/>
    <property type="match status" value="1"/>
</dbReference>
<keyword evidence="8 12" id="KW-1133">Transmembrane helix</keyword>
<keyword evidence="3" id="KW-0813">Transport</keyword>
<dbReference type="CDD" id="cd18603">
    <property type="entry name" value="ABC_6TM_MRP1_2_3_6_D2_like"/>
    <property type="match status" value="1"/>
</dbReference>
<feature type="transmembrane region" description="Helical" evidence="12">
    <location>
        <begin position="250"/>
        <end position="268"/>
    </location>
</feature>
<evidence type="ECO:0000256" key="6">
    <source>
        <dbReference type="ARBA" id="ARBA00022741"/>
    </source>
</evidence>
<feature type="transmembrane region" description="Helical" evidence="12">
    <location>
        <begin position="158"/>
        <end position="191"/>
    </location>
</feature>
<accession>A0AAD9UFJ6</accession>
<dbReference type="PANTHER" id="PTHR24223:SF443">
    <property type="entry name" value="MULTIDRUG-RESISTANCE LIKE PROTEIN 1, ISOFORM I"/>
    <property type="match status" value="1"/>
</dbReference>
<dbReference type="InterPro" id="IPR011527">
    <property type="entry name" value="ABC1_TM_dom"/>
</dbReference>
<keyword evidence="4 12" id="KW-0812">Transmembrane</keyword>
<dbReference type="SUPFAM" id="SSF52540">
    <property type="entry name" value="P-loop containing nucleoside triphosphate hydrolases"/>
    <property type="match status" value="1"/>
</dbReference>
<reference evidence="15" key="1">
    <citation type="journal article" date="2023" name="Mol. Biol. Evol.">
        <title>Third-Generation Sequencing Reveals the Adaptive Role of the Epigenome in Three Deep-Sea Polychaetes.</title>
        <authorList>
            <person name="Perez M."/>
            <person name="Aroh O."/>
            <person name="Sun Y."/>
            <person name="Lan Y."/>
            <person name="Juniper S.K."/>
            <person name="Young C.R."/>
            <person name="Angers B."/>
            <person name="Qian P.Y."/>
        </authorList>
    </citation>
    <scope>NUCLEOTIDE SEQUENCE</scope>
    <source>
        <strain evidence="15">R07B-5</strain>
    </source>
</reference>
<dbReference type="InterPro" id="IPR003593">
    <property type="entry name" value="AAA+_ATPase"/>
</dbReference>
<dbReference type="AlphaFoldDB" id="A0AAD9UFJ6"/>
<dbReference type="Gene3D" id="3.40.50.300">
    <property type="entry name" value="P-loop containing nucleotide triphosphate hydrolases"/>
    <property type="match status" value="1"/>
</dbReference>
<name>A0AAD9UFJ6_RIDPI</name>
<dbReference type="SMART" id="SM00382">
    <property type="entry name" value="AAA"/>
    <property type="match status" value="1"/>
</dbReference>
<feature type="domain" description="ABC transporter" evidence="13">
    <location>
        <begin position="697"/>
        <end position="930"/>
    </location>
</feature>
<feature type="domain" description="ABC transmembrane type-1" evidence="14">
    <location>
        <begin position="18"/>
        <end position="173"/>
    </location>
</feature>
<evidence type="ECO:0000256" key="4">
    <source>
        <dbReference type="ARBA" id="ARBA00022692"/>
    </source>
</evidence>
<feature type="transmembrane region" description="Helical" evidence="12">
    <location>
        <begin position="412"/>
        <end position="436"/>
    </location>
</feature>
<evidence type="ECO:0000256" key="2">
    <source>
        <dbReference type="ARBA" id="ARBA00009726"/>
    </source>
</evidence>
<evidence type="ECO:0000256" key="10">
    <source>
        <dbReference type="ARBA" id="ARBA00024220"/>
    </source>
</evidence>
<dbReference type="Pfam" id="PF00005">
    <property type="entry name" value="ABC_tran"/>
    <property type="match status" value="1"/>
</dbReference>
<evidence type="ECO:0000256" key="11">
    <source>
        <dbReference type="ARBA" id="ARBA00047523"/>
    </source>
</evidence>
<dbReference type="Proteomes" id="UP001209878">
    <property type="component" value="Unassembled WGS sequence"/>
</dbReference>
<dbReference type="GO" id="GO:0005774">
    <property type="term" value="C:vacuolar membrane"/>
    <property type="evidence" value="ECO:0007669"/>
    <property type="project" value="UniProtKB-SubCell"/>
</dbReference>
<evidence type="ECO:0000256" key="12">
    <source>
        <dbReference type="SAM" id="Phobius"/>
    </source>
</evidence>
<comment type="caution">
    <text evidence="15">The sequence shown here is derived from an EMBL/GenBank/DDBJ whole genome shotgun (WGS) entry which is preliminary data.</text>
</comment>
<keyword evidence="9 12" id="KW-0472">Membrane</keyword>
<sequence length="937" mass="103550">MNVFMAYLRSVGLFTSCVILLLYTLNNVAMVYSNFWLSYWSNDAAEANGTIPASQRDMRLGVYGALGLVQGALIFGGSLFLTVANVLASNRLHHLLSISIIHAPLVFFDRTPIGRIVNRFASDVFIMDTIIARTIAMSLNTVIGVVSTVAVISLVTPVFLVAFIFLTIPFGFIQVSVFIYGGSLILVMASVHASNRLHRLLLQNIVRVPLLFFDCTPLGQILNRFAADIYLLDDTIPCIMDDALSCGIDVICTIVIISLVTPMFLIAFVGLTVIFVIIQVSAVVMCGLTSTISVVIVLSERFTRVMERNANSSFRPFRPKPQRSLPGNLSNPWSVVGLLEFGAAYSVALGGLYASRSLHHTLITSVLHAPMVFFDLTPAGRTINRASSDISTLDLVVPFTVRSMINTVELTVITFGVIAYTLPVFLTVLPVFIVIYCVIQEVLDDGIPDMLGDDIPDILGDDIPEILGLAIYLAAFALASGALIASTTLHRDVLSNCLHSPVSFFDTTPIGRIVNRFSKDVDLVDTSIPRNWEMTVKCGLNVLSTLFVICFNIPTFLWPAFPLAAFYVLVQRYYVATSRQLKRLESTSRSPIYSHFGETVQGVPTIRAYRQQQRFIDESDSRVDYNQACYYPSIVSNRWLAVRLEFVGNCIVFFAALFAVLSRDHLTAGIVGLSVTYALNTLNWMVRMTSELETNIVAVERIKEYTETPTEDAWMREETKDMEHGVGIVGRTGAGKSSLTLALFRIIEPAGGRIIIDGIDVAELGLHDLRAKLTIIPQDPVLFSGTLRMNLDPFDKYQDEAVWTALEHAHMKAFVKSLNEQLDYMCTEGGENLSVGQRQLVCLARALLRKTKILILDEATAAVDLETDDLIQSTIRTEFADCTVLTIAHRLNTIMDYTRILVLANGTVKEFDSPQALIADKSTVFYSMVKDAGLIQE</sequence>
<dbReference type="FunFam" id="1.20.1560.10:FF:000001">
    <property type="entry name" value="ATP-binding cassette subfamily C member 1"/>
    <property type="match status" value="1"/>
</dbReference>
<evidence type="ECO:0000259" key="14">
    <source>
        <dbReference type="PROSITE" id="PS50929"/>
    </source>
</evidence>
<dbReference type="EC" id="7.6.2.3" evidence="10"/>
<evidence type="ECO:0000256" key="3">
    <source>
        <dbReference type="ARBA" id="ARBA00022448"/>
    </source>
</evidence>
<dbReference type="GO" id="GO:0015431">
    <property type="term" value="F:ABC-type glutathione S-conjugate transporter activity"/>
    <property type="evidence" value="ECO:0007669"/>
    <property type="project" value="UniProtKB-EC"/>
</dbReference>
<feature type="transmembrane region" description="Helical" evidence="12">
    <location>
        <begin position="274"/>
        <end position="298"/>
    </location>
</feature>
<feature type="transmembrane region" description="Helical" evidence="12">
    <location>
        <begin position="540"/>
        <end position="561"/>
    </location>
</feature>
<feature type="transmembrane region" description="Helical" evidence="12">
    <location>
        <begin position="6"/>
        <end position="25"/>
    </location>
</feature>
<evidence type="ECO:0000256" key="8">
    <source>
        <dbReference type="ARBA" id="ARBA00022989"/>
    </source>
</evidence>
<keyword evidence="7" id="KW-0067">ATP-binding</keyword>
<evidence type="ECO:0000256" key="5">
    <source>
        <dbReference type="ARBA" id="ARBA00022737"/>
    </source>
</evidence>
<dbReference type="InterPro" id="IPR003439">
    <property type="entry name" value="ABC_transporter-like_ATP-bd"/>
</dbReference>
<dbReference type="InterPro" id="IPR017871">
    <property type="entry name" value="ABC_transporter-like_CS"/>
</dbReference>
<feature type="domain" description="ABC transmembrane type-1" evidence="14">
    <location>
        <begin position="335"/>
        <end position="440"/>
    </location>
</feature>
<dbReference type="CDD" id="cd03244">
    <property type="entry name" value="ABCC_MRP_domain2"/>
    <property type="match status" value="1"/>
</dbReference>
<feature type="transmembrane region" description="Helical" evidence="12">
    <location>
        <begin position="466"/>
        <end position="485"/>
    </location>
</feature>